<dbReference type="RefSeq" id="WP_162377060.1">
    <property type="nucleotide sequence ID" value="NZ_JBHTKN010000008.1"/>
</dbReference>
<dbReference type="PRINTS" id="PR00508">
    <property type="entry name" value="S21N4MTFRASE"/>
</dbReference>
<accession>A0ABW3LZ97</accession>
<sequence length="423" mass="46346">MAKATSTLPQMDLFQRAVCEVYSEAGESPVANDALYAAVQSKLGLSDAAMAERTPIGRAGAPRSLIKRKIRWAQQSARALGLVERTGTRGEWRLRRRTGDMGQVAGAGTALLAFSTKLGLAIWARCESVFPHLREQIACCLTSPPYLLARQRAYAGPGTEQEYIEFIVRALEPVVRQLLPGGSIALNITNDAFESGMPTRSLYRERLVLALCSELGLHKADELVWHKISAAPGPYQWASRTRQQLNAAYEPIYIFTPDPKAWFADNRRVLEPHTPAQKRLIARGGEARSGVFSDGAYRVKPGSFGNPTVGRIPRNVWSVGHRDRASIAMNAFAKANGLQPHGAPMPYVIAERLVRYLTRVDDLVVDLFGGRLTTAAAAEANGRRWLVTEQIWDHLVSGATRFGKAIANGESNIQVDTNGSVML</sequence>
<evidence type="ECO:0000256" key="6">
    <source>
        <dbReference type="ARBA" id="ARBA00023125"/>
    </source>
</evidence>
<comment type="caution">
    <text evidence="10">The sequence shown here is derived from an EMBL/GenBank/DDBJ whole genome shotgun (WGS) entry which is preliminary data.</text>
</comment>
<evidence type="ECO:0000313" key="10">
    <source>
        <dbReference type="EMBL" id="MFD1043213.1"/>
    </source>
</evidence>
<evidence type="ECO:0000256" key="4">
    <source>
        <dbReference type="ARBA" id="ARBA00022691"/>
    </source>
</evidence>
<keyword evidence="2 10" id="KW-0489">Methyltransferase</keyword>
<dbReference type="GO" id="GO:0032259">
    <property type="term" value="P:methylation"/>
    <property type="evidence" value="ECO:0007669"/>
    <property type="project" value="UniProtKB-KW"/>
</dbReference>
<dbReference type="GO" id="GO:0008168">
    <property type="term" value="F:methyltransferase activity"/>
    <property type="evidence" value="ECO:0007669"/>
    <property type="project" value="UniProtKB-KW"/>
</dbReference>
<dbReference type="InterPro" id="IPR017985">
    <property type="entry name" value="MeTrfase_CN4_CS"/>
</dbReference>
<protein>
    <recommendedName>
        <fullName evidence="8">Methyltransferase</fullName>
        <ecNumber evidence="8">2.1.1.-</ecNumber>
    </recommendedName>
</protein>
<dbReference type="InterPro" id="IPR002941">
    <property type="entry name" value="DNA_methylase_N4/N6"/>
</dbReference>
<evidence type="ECO:0000259" key="9">
    <source>
        <dbReference type="Pfam" id="PF01555"/>
    </source>
</evidence>
<dbReference type="Proteomes" id="UP001597033">
    <property type="component" value="Unassembled WGS sequence"/>
</dbReference>
<dbReference type="EC" id="2.1.1.-" evidence="8"/>
<dbReference type="InterPro" id="IPR001091">
    <property type="entry name" value="RM_Methyltransferase"/>
</dbReference>
<evidence type="ECO:0000256" key="1">
    <source>
        <dbReference type="ARBA" id="ARBA00010203"/>
    </source>
</evidence>
<comment type="catalytic activity">
    <reaction evidence="7">
        <text>a 2'-deoxycytidine in DNA + S-adenosyl-L-methionine = an N(4)-methyl-2'-deoxycytidine in DNA + S-adenosyl-L-homocysteine + H(+)</text>
        <dbReference type="Rhea" id="RHEA:16857"/>
        <dbReference type="Rhea" id="RHEA-COMP:11369"/>
        <dbReference type="Rhea" id="RHEA-COMP:13674"/>
        <dbReference type="ChEBI" id="CHEBI:15378"/>
        <dbReference type="ChEBI" id="CHEBI:57856"/>
        <dbReference type="ChEBI" id="CHEBI:59789"/>
        <dbReference type="ChEBI" id="CHEBI:85452"/>
        <dbReference type="ChEBI" id="CHEBI:137933"/>
        <dbReference type="EC" id="2.1.1.113"/>
    </reaction>
</comment>
<evidence type="ECO:0000313" key="11">
    <source>
        <dbReference type="Proteomes" id="UP001597033"/>
    </source>
</evidence>
<name>A0ABW3LZ97_9GAMM</name>
<comment type="similarity">
    <text evidence="1">Belongs to the N(4)/N(6)-methyltransferase family. N(4) subfamily.</text>
</comment>
<keyword evidence="11" id="KW-1185">Reference proteome</keyword>
<evidence type="ECO:0000256" key="8">
    <source>
        <dbReference type="RuleBase" id="RU362026"/>
    </source>
</evidence>
<keyword evidence="6" id="KW-0238">DNA-binding</keyword>
<evidence type="ECO:0000256" key="5">
    <source>
        <dbReference type="ARBA" id="ARBA00022747"/>
    </source>
</evidence>
<dbReference type="EMBL" id="JBHTKN010000008">
    <property type="protein sequence ID" value="MFD1043213.1"/>
    <property type="molecule type" value="Genomic_DNA"/>
</dbReference>
<keyword evidence="4" id="KW-0949">S-adenosyl-L-methionine</keyword>
<organism evidence="10 11">
    <name type="scientific">Pseudoxanthomonas kaohsiungensis</name>
    <dbReference type="NCBI Taxonomy" id="283923"/>
    <lineage>
        <taxon>Bacteria</taxon>
        <taxon>Pseudomonadati</taxon>
        <taxon>Pseudomonadota</taxon>
        <taxon>Gammaproteobacteria</taxon>
        <taxon>Lysobacterales</taxon>
        <taxon>Lysobacteraceae</taxon>
        <taxon>Pseudoxanthomonas</taxon>
    </lineage>
</organism>
<gene>
    <name evidence="10" type="ORF">ACFQ2N_12740</name>
</gene>
<dbReference type="Pfam" id="PF01555">
    <property type="entry name" value="N6_N4_Mtase"/>
    <property type="match status" value="1"/>
</dbReference>
<dbReference type="SUPFAM" id="SSF53335">
    <property type="entry name" value="S-adenosyl-L-methionine-dependent methyltransferases"/>
    <property type="match status" value="1"/>
</dbReference>
<evidence type="ECO:0000256" key="7">
    <source>
        <dbReference type="ARBA" id="ARBA00049120"/>
    </source>
</evidence>
<reference evidence="11" key="1">
    <citation type="journal article" date="2019" name="Int. J. Syst. Evol. Microbiol.">
        <title>The Global Catalogue of Microorganisms (GCM) 10K type strain sequencing project: providing services to taxonomists for standard genome sequencing and annotation.</title>
        <authorList>
            <consortium name="The Broad Institute Genomics Platform"/>
            <consortium name="The Broad Institute Genome Sequencing Center for Infectious Disease"/>
            <person name="Wu L."/>
            <person name="Ma J."/>
        </authorList>
    </citation>
    <scope>NUCLEOTIDE SEQUENCE [LARGE SCALE GENOMIC DNA]</scope>
    <source>
        <strain evidence="11">CCUG 55854</strain>
    </source>
</reference>
<evidence type="ECO:0000256" key="2">
    <source>
        <dbReference type="ARBA" id="ARBA00022603"/>
    </source>
</evidence>
<feature type="domain" description="DNA methylase N-4/N-6" evidence="9">
    <location>
        <begin position="138"/>
        <end position="390"/>
    </location>
</feature>
<dbReference type="Gene3D" id="3.40.50.150">
    <property type="entry name" value="Vaccinia Virus protein VP39"/>
    <property type="match status" value="1"/>
</dbReference>
<evidence type="ECO:0000256" key="3">
    <source>
        <dbReference type="ARBA" id="ARBA00022679"/>
    </source>
</evidence>
<keyword evidence="5" id="KW-0680">Restriction system</keyword>
<dbReference type="InterPro" id="IPR029063">
    <property type="entry name" value="SAM-dependent_MTases_sf"/>
</dbReference>
<dbReference type="PROSITE" id="PS00093">
    <property type="entry name" value="N4_MTASE"/>
    <property type="match status" value="1"/>
</dbReference>
<keyword evidence="3" id="KW-0808">Transferase</keyword>
<proteinExistence type="inferred from homology"/>